<accession>A0A2W4QWN1</accession>
<dbReference type="InterPro" id="IPR013429">
    <property type="entry name" value="Regulatory_FmdB_Zinc_ribbon"/>
</dbReference>
<feature type="compositionally biased region" description="Gly residues" evidence="1">
    <location>
        <begin position="57"/>
        <end position="68"/>
    </location>
</feature>
<dbReference type="SMART" id="SM00834">
    <property type="entry name" value="CxxC_CXXC_SSSS"/>
    <property type="match status" value="1"/>
</dbReference>
<evidence type="ECO:0000313" key="4">
    <source>
        <dbReference type="Proteomes" id="UP000249396"/>
    </source>
</evidence>
<proteinExistence type="predicted"/>
<dbReference type="PANTHER" id="PTHR34404">
    <property type="entry name" value="REGULATORY PROTEIN, FMDB FAMILY"/>
    <property type="match status" value="1"/>
</dbReference>
<evidence type="ECO:0000313" key="3">
    <source>
        <dbReference type="EMBL" id="PZN74509.1"/>
    </source>
</evidence>
<evidence type="ECO:0000259" key="2">
    <source>
        <dbReference type="SMART" id="SM00834"/>
    </source>
</evidence>
<dbReference type="Proteomes" id="UP000249396">
    <property type="component" value="Unassembled WGS sequence"/>
</dbReference>
<sequence length="68" mass="6939">MPTYDYQCQTCKKDFTALHKISEAAPPCPDCGGEAKKKLSAPAVHGGGQKAAPPPSGGCGMGGCGHRH</sequence>
<feature type="region of interest" description="Disordered" evidence="1">
    <location>
        <begin position="38"/>
        <end position="68"/>
    </location>
</feature>
<dbReference type="NCBIfam" id="TIGR02605">
    <property type="entry name" value="CxxC_CxxC_SSSS"/>
    <property type="match status" value="1"/>
</dbReference>
<name>A0A2W4QWN1_9GAMM</name>
<dbReference type="Pfam" id="PF09723">
    <property type="entry name" value="Zn_ribbon_8"/>
    <property type="match status" value="1"/>
</dbReference>
<dbReference type="EMBL" id="QJPH01000425">
    <property type="protein sequence ID" value="PZN74509.1"/>
    <property type="molecule type" value="Genomic_DNA"/>
</dbReference>
<reference evidence="3 4" key="1">
    <citation type="journal article" date="2018" name="Aquat. Microb. Ecol.">
        <title>Gammaproteobacterial methanotrophs dominate.</title>
        <authorList>
            <person name="Rissanen A.J."/>
            <person name="Saarenheimo J."/>
            <person name="Tiirola M."/>
            <person name="Peura S."/>
            <person name="Aalto S.L."/>
            <person name="Karvinen A."/>
            <person name="Nykanen H."/>
        </authorList>
    </citation>
    <scope>NUCLEOTIDE SEQUENCE [LARGE SCALE GENOMIC DNA]</scope>
    <source>
        <strain evidence="3">AMbin10</strain>
    </source>
</reference>
<organism evidence="3 4">
    <name type="scientific">Candidatus Methylumidiphilus alinenensis</name>
    <dbReference type="NCBI Taxonomy" id="2202197"/>
    <lineage>
        <taxon>Bacteria</taxon>
        <taxon>Pseudomonadati</taxon>
        <taxon>Pseudomonadota</taxon>
        <taxon>Gammaproteobacteria</taxon>
        <taxon>Methylococcales</taxon>
        <taxon>Candidatus Methylumidiphilus</taxon>
    </lineage>
</organism>
<protein>
    <submittedName>
        <fullName evidence="3">Zinc ribbon domain-containing protein</fullName>
    </submittedName>
</protein>
<evidence type="ECO:0000256" key="1">
    <source>
        <dbReference type="SAM" id="MobiDB-lite"/>
    </source>
</evidence>
<dbReference type="PANTHER" id="PTHR34404:SF2">
    <property type="entry name" value="CONSERVED SERINE RICH PROTEIN"/>
    <property type="match status" value="1"/>
</dbReference>
<feature type="domain" description="Putative regulatory protein FmdB zinc ribbon" evidence="2">
    <location>
        <begin position="1"/>
        <end position="40"/>
    </location>
</feature>
<gene>
    <name evidence="3" type="ORF">DM484_21200</name>
</gene>
<dbReference type="AlphaFoldDB" id="A0A2W4QWN1"/>
<comment type="caution">
    <text evidence="3">The sequence shown here is derived from an EMBL/GenBank/DDBJ whole genome shotgun (WGS) entry which is preliminary data.</text>
</comment>